<reference evidence="1 2" key="1">
    <citation type="submission" date="2024-10" db="EMBL/GenBank/DDBJ databases">
        <title>The Natural Products Discovery Center: Release of the First 8490 Sequenced Strains for Exploring Actinobacteria Biosynthetic Diversity.</title>
        <authorList>
            <person name="Kalkreuter E."/>
            <person name="Kautsar S.A."/>
            <person name="Yang D."/>
            <person name="Bader C.D."/>
            <person name="Teijaro C.N."/>
            <person name="Fluegel L."/>
            <person name="Davis C.M."/>
            <person name="Simpson J.R."/>
            <person name="Lauterbach L."/>
            <person name="Steele A.D."/>
            <person name="Gui C."/>
            <person name="Meng S."/>
            <person name="Li G."/>
            <person name="Viehrig K."/>
            <person name="Ye F."/>
            <person name="Su P."/>
            <person name="Kiefer A.F."/>
            <person name="Nichols A."/>
            <person name="Cepeda A.J."/>
            <person name="Yan W."/>
            <person name="Fan B."/>
            <person name="Jiang Y."/>
            <person name="Adhikari A."/>
            <person name="Zheng C.-J."/>
            <person name="Schuster L."/>
            <person name="Cowan T.M."/>
            <person name="Smanski M.J."/>
            <person name="Chevrette M.G."/>
            <person name="De Carvalho L.P.S."/>
            <person name="Shen B."/>
        </authorList>
    </citation>
    <scope>NUCLEOTIDE SEQUENCE [LARGE SCALE GENOMIC DNA]</scope>
    <source>
        <strain evidence="1 2">NPDC019481</strain>
    </source>
</reference>
<organism evidence="1 2">
    <name type="scientific">Promicromonospora kroppenstedtii</name>
    <dbReference type="NCBI Taxonomy" id="440482"/>
    <lineage>
        <taxon>Bacteria</taxon>
        <taxon>Bacillati</taxon>
        <taxon>Actinomycetota</taxon>
        <taxon>Actinomycetes</taxon>
        <taxon>Micrococcales</taxon>
        <taxon>Promicromonosporaceae</taxon>
        <taxon>Promicromonospora</taxon>
    </lineage>
</organism>
<evidence type="ECO:0000313" key="2">
    <source>
        <dbReference type="Proteomes" id="UP001611580"/>
    </source>
</evidence>
<comment type="caution">
    <text evidence="1">The sequence shown here is derived from an EMBL/GenBank/DDBJ whole genome shotgun (WGS) entry which is preliminary data.</text>
</comment>
<dbReference type="RefSeq" id="WP_397401528.1">
    <property type="nucleotide sequence ID" value="NZ_JBIRYI010000002.1"/>
</dbReference>
<dbReference type="Proteomes" id="UP001611580">
    <property type="component" value="Unassembled WGS sequence"/>
</dbReference>
<accession>A0ABW7XES3</accession>
<sequence length="62" mass="6660">MRYDQLEAEVLRLIVGATDSSVRTFGEQTVTRLVQPVLLHGAAEDELTREAQGALATACATS</sequence>
<name>A0ABW7XES3_9MICO</name>
<dbReference type="EMBL" id="JBIRYI010000002">
    <property type="protein sequence ID" value="MFI2485996.1"/>
    <property type="molecule type" value="Genomic_DNA"/>
</dbReference>
<protein>
    <submittedName>
        <fullName evidence="1">Uncharacterized protein</fullName>
    </submittedName>
</protein>
<evidence type="ECO:0000313" key="1">
    <source>
        <dbReference type="EMBL" id="MFI2485996.1"/>
    </source>
</evidence>
<proteinExistence type="predicted"/>
<gene>
    <name evidence="1" type="ORF">ACH47X_03760</name>
</gene>
<keyword evidence="2" id="KW-1185">Reference proteome</keyword>